<keyword evidence="1" id="KW-0472">Membrane</keyword>
<gene>
    <name evidence="2" type="ORF">G2W53_036838</name>
</gene>
<keyword evidence="3" id="KW-1185">Reference proteome</keyword>
<keyword evidence="1" id="KW-0812">Transmembrane</keyword>
<reference evidence="2" key="1">
    <citation type="submission" date="2020-09" db="EMBL/GenBank/DDBJ databases">
        <title>Genome-Enabled Discovery of Anthraquinone Biosynthesis in Senna tora.</title>
        <authorList>
            <person name="Kang S.-H."/>
            <person name="Pandey R.P."/>
            <person name="Lee C.-M."/>
            <person name="Sim J.-S."/>
            <person name="Jeong J.-T."/>
            <person name="Choi B.-S."/>
            <person name="Jung M."/>
            <person name="Ginzburg D."/>
            <person name="Zhao K."/>
            <person name="Won S.Y."/>
            <person name="Oh T.-J."/>
            <person name="Yu Y."/>
            <person name="Kim N.-H."/>
            <person name="Lee O.R."/>
            <person name="Lee T.-H."/>
            <person name="Bashyal P."/>
            <person name="Kim T.-S."/>
            <person name="Lee W.-H."/>
            <person name="Kawkins C."/>
            <person name="Kim C.-K."/>
            <person name="Kim J.S."/>
            <person name="Ahn B.O."/>
            <person name="Rhee S.Y."/>
            <person name="Sohng J.K."/>
        </authorList>
    </citation>
    <scope>NUCLEOTIDE SEQUENCE</scope>
    <source>
        <tissue evidence="2">Leaf</tissue>
    </source>
</reference>
<comment type="caution">
    <text evidence="2">The sequence shown here is derived from an EMBL/GenBank/DDBJ whole genome shotgun (WGS) entry which is preliminary data.</text>
</comment>
<dbReference type="EMBL" id="JAAIUW010000011">
    <property type="protein sequence ID" value="KAF7810095.1"/>
    <property type="molecule type" value="Genomic_DNA"/>
</dbReference>
<accession>A0A834W565</accession>
<sequence>MKVTQILKTLEELPMEVISDGVIDESLGCLGFTTGLVLEHHIIIPPKAKTNPKKTNEMLDYLAMGFLAEALPPLLSALPLFLVGPAQGP</sequence>
<name>A0A834W565_9FABA</name>
<protein>
    <submittedName>
        <fullName evidence="2">Pre-mRNA-splicing factor cwc15</fullName>
    </submittedName>
</protein>
<dbReference type="Proteomes" id="UP000634136">
    <property type="component" value="Unassembled WGS sequence"/>
</dbReference>
<dbReference type="AlphaFoldDB" id="A0A834W565"/>
<evidence type="ECO:0000256" key="1">
    <source>
        <dbReference type="SAM" id="Phobius"/>
    </source>
</evidence>
<feature type="transmembrane region" description="Helical" evidence="1">
    <location>
        <begin position="61"/>
        <end position="83"/>
    </location>
</feature>
<organism evidence="2 3">
    <name type="scientific">Senna tora</name>
    <dbReference type="NCBI Taxonomy" id="362788"/>
    <lineage>
        <taxon>Eukaryota</taxon>
        <taxon>Viridiplantae</taxon>
        <taxon>Streptophyta</taxon>
        <taxon>Embryophyta</taxon>
        <taxon>Tracheophyta</taxon>
        <taxon>Spermatophyta</taxon>
        <taxon>Magnoliopsida</taxon>
        <taxon>eudicotyledons</taxon>
        <taxon>Gunneridae</taxon>
        <taxon>Pentapetalae</taxon>
        <taxon>rosids</taxon>
        <taxon>fabids</taxon>
        <taxon>Fabales</taxon>
        <taxon>Fabaceae</taxon>
        <taxon>Caesalpinioideae</taxon>
        <taxon>Cassia clade</taxon>
        <taxon>Senna</taxon>
    </lineage>
</organism>
<proteinExistence type="predicted"/>
<keyword evidence="1" id="KW-1133">Transmembrane helix</keyword>
<evidence type="ECO:0000313" key="3">
    <source>
        <dbReference type="Proteomes" id="UP000634136"/>
    </source>
</evidence>
<evidence type="ECO:0000313" key="2">
    <source>
        <dbReference type="EMBL" id="KAF7810095.1"/>
    </source>
</evidence>